<dbReference type="AlphaFoldDB" id="A0A9Q3DTF5"/>
<dbReference type="InterPro" id="IPR016035">
    <property type="entry name" value="Acyl_Trfase/lysoPLipase"/>
</dbReference>
<comment type="similarity">
    <text evidence="1 9">Belongs to the lysophospholipase family.</text>
</comment>
<keyword evidence="10" id="KW-0472">Membrane</keyword>
<dbReference type="Pfam" id="PF01735">
    <property type="entry name" value="PLA2_B"/>
    <property type="match status" value="1"/>
</dbReference>
<proteinExistence type="inferred from homology"/>
<organism evidence="12 13">
    <name type="scientific">Austropuccinia psidii MF-1</name>
    <dbReference type="NCBI Taxonomy" id="1389203"/>
    <lineage>
        <taxon>Eukaryota</taxon>
        <taxon>Fungi</taxon>
        <taxon>Dikarya</taxon>
        <taxon>Basidiomycota</taxon>
        <taxon>Pucciniomycotina</taxon>
        <taxon>Pucciniomycetes</taxon>
        <taxon>Pucciniales</taxon>
        <taxon>Sphaerophragmiaceae</taxon>
        <taxon>Austropuccinia</taxon>
    </lineage>
</organism>
<comment type="caution">
    <text evidence="12">The sequence shown here is derived from an EMBL/GenBank/DDBJ whole genome shotgun (WGS) entry which is preliminary data.</text>
</comment>
<keyword evidence="4 8" id="KW-0378">Hydrolase</keyword>
<dbReference type="Gene3D" id="3.40.1090.10">
    <property type="entry name" value="Cytosolic phospholipase A2 catalytic domain"/>
    <property type="match status" value="1"/>
</dbReference>
<feature type="transmembrane region" description="Helical" evidence="10">
    <location>
        <begin position="9"/>
        <end position="30"/>
    </location>
</feature>
<dbReference type="Proteomes" id="UP000765509">
    <property type="component" value="Unassembled WGS sequence"/>
</dbReference>
<dbReference type="InterPro" id="IPR002642">
    <property type="entry name" value="LysoPLipase_cat_dom"/>
</dbReference>
<name>A0A9Q3DTF5_9BASI</name>
<dbReference type="GO" id="GO:0046475">
    <property type="term" value="P:glycerophospholipid catabolic process"/>
    <property type="evidence" value="ECO:0007669"/>
    <property type="project" value="TreeGrafter"/>
</dbReference>
<sequence length="640" mass="70488">MNSVFNTNYVFKWAGISSFIFYFGQIVLLYSELTSSQDILKPTAPSYAPFRVECPSGQRLLRLAGSRVQKNQTLSQGEQSFLQGRKSVLEPLWRDFFIHGPGSKTGYQNTALMGDQQHDWPTLGLAHSGGGARAALYGAGVLHAFDARTTSSPVRGVLQLATYITGLSGGSWLVTSLAANDYPPIPQLVERWDLSRSMFFPSGANLILDAKFLIHLEEAVQLKESAGFKTSLTDFWGLVIGRHFLPISPQRGNKKPTVVRSGLLFSDLKEMQSFKNFQVPFPIVVSNHYTLTKAKLNPTRLPILGTVVVPMSMPVYECSPIEFGSYDSCLSAFIPTEFLGTALDAGQPFVKSKHKTPPPPRSCVRGFDQAEFIIASSSSILNTILIRAVKKLSNKPFKILKGIARKISRNNLWKQVTTAAYPNPFKGINGEIAFDGANSDTLQIVDGGENGENLPLSPLLVPARQVDVIVACEGSSDTGSSYAYGANWPNGAPMINTFLRFQNVLHEPALFPSVPVDPQIWLEHGLATRPTFFGCEVPTQNGNGGHPLIIYLPNSPLAQKGFRTNTGTFKLQYSKKNTQAFIESTMQATAQPVFRPNQTDNDWPTCLSCALIERTRNRMNVPRSSTCQICFKRYCYSDSS</sequence>
<evidence type="ECO:0000256" key="1">
    <source>
        <dbReference type="ARBA" id="ARBA00008780"/>
    </source>
</evidence>
<reference evidence="12" key="1">
    <citation type="submission" date="2021-03" db="EMBL/GenBank/DDBJ databases">
        <title>Draft genome sequence of rust myrtle Austropuccinia psidii MF-1, a brazilian biotype.</title>
        <authorList>
            <person name="Quecine M.C."/>
            <person name="Pachon D.M.R."/>
            <person name="Bonatelli M.L."/>
            <person name="Correr F.H."/>
            <person name="Franceschini L.M."/>
            <person name="Leite T.F."/>
            <person name="Margarido G.R.A."/>
            <person name="Almeida C.A."/>
            <person name="Ferrarezi J.A."/>
            <person name="Labate C.A."/>
        </authorList>
    </citation>
    <scope>NUCLEOTIDE SEQUENCE</scope>
    <source>
        <strain evidence="12">MF-1</strain>
    </source>
</reference>
<evidence type="ECO:0000256" key="2">
    <source>
        <dbReference type="ARBA" id="ARBA00013274"/>
    </source>
</evidence>
<protein>
    <recommendedName>
        <fullName evidence="2 9">Lysophospholipase</fullName>
        <ecNumber evidence="2 9">3.1.1.5</ecNumber>
    </recommendedName>
</protein>
<keyword evidence="3" id="KW-0732">Signal</keyword>
<keyword evidence="7" id="KW-0325">Glycoprotein</keyword>
<evidence type="ECO:0000313" key="13">
    <source>
        <dbReference type="Proteomes" id="UP000765509"/>
    </source>
</evidence>
<keyword evidence="6 8" id="KW-0443">Lipid metabolism</keyword>
<dbReference type="EMBL" id="AVOT02019020">
    <property type="protein sequence ID" value="MBW0506331.1"/>
    <property type="molecule type" value="Genomic_DNA"/>
</dbReference>
<dbReference type="PANTHER" id="PTHR10728:SF33">
    <property type="entry name" value="LYSOPHOSPHOLIPASE 1-RELATED"/>
    <property type="match status" value="1"/>
</dbReference>
<keyword evidence="13" id="KW-1185">Reference proteome</keyword>
<comment type="catalytic activity">
    <reaction evidence="9">
        <text>a 1-acyl-sn-glycero-3-phosphocholine + H2O = sn-glycerol 3-phosphocholine + a fatty acid + H(+)</text>
        <dbReference type="Rhea" id="RHEA:15177"/>
        <dbReference type="ChEBI" id="CHEBI:15377"/>
        <dbReference type="ChEBI" id="CHEBI:15378"/>
        <dbReference type="ChEBI" id="CHEBI:16870"/>
        <dbReference type="ChEBI" id="CHEBI:28868"/>
        <dbReference type="ChEBI" id="CHEBI:58168"/>
        <dbReference type="EC" id="3.1.1.5"/>
    </reaction>
</comment>
<dbReference type="PROSITE" id="PS51210">
    <property type="entry name" value="PLA2C"/>
    <property type="match status" value="1"/>
</dbReference>
<dbReference type="EC" id="3.1.1.5" evidence="2 9"/>
<evidence type="ECO:0000259" key="11">
    <source>
        <dbReference type="PROSITE" id="PS51210"/>
    </source>
</evidence>
<dbReference type="PANTHER" id="PTHR10728">
    <property type="entry name" value="CYTOSOLIC PHOSPHOLIPASE A2"/>
    <property type="match status" value="1"/>
</dbReference>
<feature type="domain" description="PLA2c" evidence="11">
    <location>
        <begin position="53"/>
        <end position="640"/>
    </location>
</feature>
<evidence type="ECO:0000256" key="6">
    <source>
        <dbReference type="ARBA" id="ARBA00023098"/>
    </source>
</evidence>
<evidence type="ECO:0000256" key="8">
    <source>
        <dbReference type="PROSITE-ProRule" id="PRU00555"/>
    </source>
</evidence>
<dbReference type="SMART" id="SM00022">
    <property type="entry name" value="PLAc"/>
    <property type="match status" value="1"/>
</dbReference>
<dbReference type="GO" id="GO:0004622">
    <property type="term" value="F:phosphatidylcholine lysophospholipase activity"/>
    <property type="evidence" value="ECO:0007669"/>
    <property type="project" value="UniProtKB-EC"/>
</dbReference>
<dbReference type="SUPFAM" id="SSF52151">
    <property type="entry name" value="FabD/lysophospholipase-like"/>
    <property type="match status" value="1"/>
</dbReference>
<accession>A0A9Q3DTF5</accession>
<evidence type="ECO:0000256" key="10">
    <source>
        <dbReference type="SAM" id="Phobius"/>
    </source>
</evidence>
<dbReference type="GO" id="GO:0004623">
    <property type="term" value="F:phospholipase A2 activity"/>
    <property type="evidence" value="ECO:0007669"/>
    <property type="project" value="TreeGrafter"/>
</dbReference>
<dbReference type="GO" id="GO:0005829">
    <property type="term" value="C:cytosol"/>
    <property type="evidence" value="ECO:0007669"/>
    <property type="project" value="TreeGrafter"/>
</dbReference>
<keyword evidence="10" id="KW-1133">Transmembrane helix</keyword>
<evidence type="ECO:0000313" key="12">
    <source>
        <dbReference type="EMBL" id="MBW0506331.1"/>
    </source>
</evidence>
<keyword evidence="10" id="KW-0812">Transmembrane</keyword>
<evidence type="ECO:0000256" key="9">
    <source>
        <dbReference type="RuleBase" id="RU362103"/>
    </source>
</evidence>
<keyword evidence="5 8" id="KW-0442">Lipid degradation</keyword>
<evidence type="ECO:0000256" key="5">
    <source>
        <dbReference type="ARBA" id="ARBA00022963"/>
    </source>
</evidence>
<evidence type="ECO:0000256" key="7">
    <source>
        <dbReference type="ARBA" id="ARBA00023180"/>
    </source>
</evidence>
<gene>
    <name evidence="12" type="ORF">O181_046046</name>
</gene>
<evidence type="ECO:0000256" key="4">
    <source>
        <dbReference type="ARBA" id="ARBA00022801"/>
    </source>
</evidence>
<evidence type="ECO:0000256" key="3">
    <source>
        <dbReference type="ARBA" id="ARBA00022729"/>
    </source>
</evidence>
<dbReference type="OrthoDB" id="4084751at2759"/>